<dbReference type="GO" id="GO:0016887">
    <property type="term" value="F:ATP hydrolysis activity"/>
    <property type="evidence" value="ECO:0007669"/>
    <property type="project" value="InterPro"/>
</dbReference>
<dbReference type="GO" id="GO:0005886">
    <property type="term" value="C:plasma membrane"/>
    <property type="evidence" value="ECO:0007669"/>
    <property type="project" value="UniProtKB-SubCell"/>
</dbReference>
<proteinExistence type="predicted"/>
<dbReference type="GO" id="GO:0005524">
    <property type="term" value="F:ATP binding"/>
    <property type="evidence" value="ECO:0007669"/>
    <property type="project" value="UniProtKB-KW"/>
</dbReference>
<dbReference type="InterPro" id="IPR051535">
    <property type="entry name" value="Siderophore_ABC-ATPase"/>
</dbReference>
<accession>A0A377MMR2</accession>
<comment type="subcellular location">
    <subcellularLocation>
        <location evidence="1">Cell membrane</location>
        <topology evidence="1">Peripheral membrane protein</topology>
    </subcellularLocation>
</comment>
<dbReference type="Proteomes" id="UP001268896">
    <property type="component" value="Unassembled WGS sequence"/>
</dbReference>
<evidence type="ECO:0000256" key="7">
    <source>
        <dbReference type="ARBA" id="ARBA00023004"/>
    </source>
</evidence>
<dbReference type="SUPFAM" id="SSF52540">
    <property type="entry name" value="P-loop containing nucleoside triphosphate hydrolases"/>
    <property type="match status" value="1"/>
</dbReference>
<keyword evidence="9" id="KW-0472">Membrane</keyword>
<evidence type="ECO:0000256" key="9">
    <source>
        <dbReference type="ARBA" id="ARBA00023136"/>
    </source>
</evidence>
<reference evidence="12 13" key="1">
    <citation type="submission" date="2018-08" db="EMBL/GenBank/DDBJ databases">
        <title>A genome reference for cultivated species of the human gut microbiota.</title>
        <authorList>
            <person name="Zou Y."/>
            <person name="Xue W."/>
            <person name="Luo G."/>
        </authorList>
    </citation>
    <scope>NUCLEOTIDE SEQUENCE [LARGE SCALE GENOMIC DNA]</scope>
    <source>
        <strain evidence="12 13">AF48-16</strain>
    </source>
</reference>
<dbReference type="AlphaFoldDB" id="A0A377MMR2"/>
<dbReference type="InterPro" id="IPR003439">
    <property type="entry name" value="ABC_transporter-like_ATP-bd"/>
</dbReference>
<evidence type="ECO:0000256" key="4">
    <source>
        <dbReference type="ARBA" id="ARBA00022496"/>
    </source>
</evidence>
<protein>
    <submittedName>
        <fullName evidence="12">ATP-binding cassette domain-containing protein</fullName>
    </submittedName>
</protein>
<keyword evidence="2" id="KW-0813">Transport</keyword>
<evidence type="ECO:0000256" key="1">
    <source>
        <dbReference type="ARBA" id="ARBA00004202"/>
    </source>
</evidence>
<keyword evidence="4" id="KW-0410">Iron transport</keyword>
<evidence type="ECO:0000256" key="3">
    <source>
        <dbReference type="ARBA" id="ARBA00022475"/>
    </source>
</evidence>
<keyword evidence="6 12" id="KW-0067">ATP-binding</keyword>
<dbReference type="Proteomes" id="UP000286288">
    <property type="component" value="Unassembled WGS sequence"/>
</dbReference>
<evidence type="ECO:0000256" key="5">
    <source>
        <dbReference type="ARBA" id="ARBA00022741"/>
    </source>
</evidence>
<keyword evidence="8" id="KW-0406">Ion transport</keyword>
<sequence>MIETKNVSKNYAKTQVLTECSLALPEQKMIAFIGPNGAGKSTLLSLVSRMLDQRTGDIYLDGTEIRQWKSKELAKKMAFLQQSNRYAVNLTVRELVAFGRYPYNRGRQSAADDRIIDDSLAKLSLTEYANQSIHELSGGQLQRVYLAMILAQDTDYLLLDEPLNNLDLKHANQLMKLLTTLVEDYQKTVVIVLHDINFAARYADHIVAMKDGQIFKAADTEAVIQEQVLASLYEIPIKLVQVDGRQFCYTFQ</sequence>
<dbReference type="PANTHER" id="PTHR42771">
    <property type="entry name" value="IRON(3+)-HYDROXAMATE IMPORT ATP-BINDING PROTEIN FHUC"/>
    <property type="match status" value="1"/>
</dbReference>
<dbReference type="Pfam" id="PF00005">
    <property type="entry name" value="ABC_tran"/>
    <property type="match status" value="1"/>
</dbReference>
<dbReference type="EMBL" id="JARQDV010000016">
    <property type="protein sequence ID" value="MDT2966014.1"/>
    <property type="molecule type" value="Genomic_DNA"/>
</dbReference>
<reference evidence="11" key="2">
    <citation type="submission" date="2023-03" db="EMBL/GenBank/DDBJ databases">
        <authorList>
            <person name="Shen W."/>
            <person name="Cai J."/>
        </authorList>
    </citation>
    <scope>NUCLEOTIDE SEQUENCE</scope>
    <source>
        <strain evidence="11">K72-2</strain>
    </source>
</reference>
<dbReference type="FunFam" id="3.40.50.300:FF:000134">
    <property type="entry name" value="Iron-enterobactin ABC transporter ATP-binding protein"/>
    <property type="match status" value="1"/>
</dbReference>
<organism evidence="12 13">
    <name type="scientific">Enterococcus casseliflavus</name>
    <name type="common">Enterococcus flavescens</name>
    <dbReference type="NCBI Taxonomy" id="37734"/>
    <lineage>
        <taxon>Bacteria</taxon>
        <taxon>Bacillati</taxon>
        <taxon>Bacillota</taxon>
        <taxon>Bacilli</taxon>
        <taxon>Lactobacillales</taxon>
        <taxon>Enterococcaceae</taxon>
        <taxon>Enterococcus</taxon>
    </lineage>
</organism>
<gene>
    <name evidence="12" type="ORF">DW084_17665</name>
    <name evidence="11" type="ORF">P7I32_15635</name>
</gene>
<dbReference type="Gene3D" id="3.40.50.300">
    <property type="entry name" value="P-loop containing nucleotide triphosphate hydrolases"/>
    <property type="match status" value="1"/>
</dbReference>
<evidence type="ECO:0000313" key="11">
    <source>
        <dbReference type="EMBL" id="MDT2966014.1"/>
    </source>
</evidence>
<keyword evidence="7" id="KW-0408">Iron</keyword>
<dbReference type="RefSeq" id="WP_060793102.1">
    <property type="nucleotide sequence ID" value="NZ_BAAAXK010000034.1"/>
</dbReference>
<name>A0A377MMR2_ENTCA</name>
<keyword evidence="3" id="KW-1003">Cell membrane</keyword>
<evidence type="ECO:0000313" key="13">
    <source>
        <dbReference type="Proteomes" id="UP000286288"/>
    </source>
</evidence>
<keyword evidence="5" id="KW-0547">Nucleotide-binding</keyword>
<dbReference type="GO" id="GO:0006826">
    <property type="term" value="P:iron ion transport"/>
    <property type="evidence" value="ECO:0007669"/>
    <property type="project" value="UniProtKB-KW"/>
</dbReference>
<dbReference type="PANTHER" id="PTHR42771:SF3">
    <property type="entry name" value="PETROBACTIN IMPORT ATP-BINDING PROTEIN YCLP"/>
    <property type="match status" value="1"/>
</dbReference>
<evidence type="ECO:0000256" key="2">
    <source>
        <dbReference type="ARBA" id="ARBA00022448"/>
    </source>
</evidence>
<dbReference type="InterPro" id="IPR027417">
    <property type="entry name" value="P-loop_NTPase"/>
</dbReference>
<dbReference type="PROSITE" id="PS50893">
    <property type="entry name" value="ABC_TRANSPORTER_2"/>
    <property type="match status" value="1"/>
</dbReference>
<dbReference type="EMBL" id="QRMZ01000040">
    <property type="protein sequence ID" value="RHK02814.1"/>
    <property type="molecule type" value="Genomic_DNA"/>
</dbReference>
<evidence type="ECO:0000256" key="6">
    <source>
        <dbReference type="ARBA" id="ARBA00022840"/>
    </source>
</evidence>
<dbReference type="SMART" id="SM00382">
    <property type="entry name" value="AAA"/>
    <property type="match status" value="1"/>
</dbReference>
<feature type="domain" description="ABC transporter" evidence="10">
    <location>
        <begin position="2"/>
        <end position="236"/>
    </location>
</feature>
<dbReference type="CDD" id="cd03214">
    <property type="entry name" value="ABC_Iron-Siderophores_B12_Hemin"/>
    <property type="match status" value="1"/>
</dbReference>
<dbReference type="InterPro" id="IPR003593">
    <property type="entry name" value="AAA+_ATPase"/>
</dbReference>
<evidence type="ECO:0000313" key="12">
    <source>
        <dbReference type="EMBL" id="RHK02814.1"/>
    </source>
</evidence>
<evidence type="ECO:0000259" key="10">
    <source>
        <dbReference type="PROSITE" id="PS50893"/>
    </source>
</evidence>
<comment type="caution">
    <text evidence="12">The sequence shown here is derived from an EMBL/GenBank/DDBJ whole genome shotgun (WGS) entry which is preliminary data.</text>
</comment>
<evidence type="ECO:0000256" key="8">
    <source>
        <dbReference type="ARBA" id="ARBA00023065"/>
    </source>
</evidence>